<dbReference type="Pfam" id="PF14125">
    <property type="entry name" value="DUF4292"/>
    <property type="match status" value="1"/>
</dbReference>
<evidence type="ECO:0000256" key="1">
    <source>
        <dbReference type="SAM" id="SignalP"/>
    </source>
</evidence>
<gene>
    <name evidence="2" type="ORF">IAB88_04920</name>
</gene>
<evidence type="ECO:0000313" key="3">
    <source>
        <dbReference type="Proteomes" id="UP000823598"/>
    </source>
</evidence>
<protein>
    <submittedName>
        <fullName evidence="2">DUF4292 domain-containing protein</fullName>
    </submittedName>
</protein>
<name>A0A9D9IQB2_9BACT</name>
<feature type="chain" id="PRO_5039373402" evidence="1">
    <location>
        <begin position="21"/>
        <end position="285"/>
    </location>
</feature>
<proteinExistence type="predicted"/>
<dbReference type="InterPro" id="IPR025634">
    <property type="entry name" value="DUF4292"/>
</dbReference>
<dbReference type="PROSITE" id="PS51257">
    <property type="entry name" value="PROKAR_LIPOPROTEIN"/>
    <property type="match status" value="1"/>
</dbReference>
<sequence length="285" mass="31265">MSRAFIVNGLLCFCLLFVAAACGTHKSGYVADDYVESDDAVGSVRETTDDYDIATVIESCPEWTDVTISGTMAVGMGSSLRSAVVVKMIKDKSVSISIRPILGIEMGKIYFEGDTVTVVDKYHKAYLKESVGKVLGGYLDLTALQSLLLSYPFVIGDGALDRNNCDKLETVYYEDGGYSIFPKEQMKSMEYGFDMDGNNIRQFNVIVGKDGDGVAYSVDFGGFQLTERGRIATSVKSNMPFNGVDAFFELDYKSVKWNNDVADSVTVPSGARRYAFSDIMKLISR</sequence>
<accession>A0A9D9IQB2</accession>
<organism evidence="2 3">
    <name type="scientific">Candidatus Limisoma faecipullorum</name>
    <dbReference type="NCBI Taxonomy" id="2840854"/>
    <lineage>
        <taxon>Bacteria</taxon>
        <taxon>Pseudomonadati</taxon>
        <taxon>Bacteroidota</taxon>
        <taxon>Bacteroidia</taxon>
        <taxon>Bacteroidales</taxon>
        <taxon>Candidatus Limisoma</taxon>
    </lineage>
</organism>
<keyword evidence="1" id="KW-0732">Signal</keyword>
<reference evidence="2" key="2">
    <citation type="journal article" date="2021" name="PeerJ">
        <title>Extensive microbial diversity within the chicken gut microbiome revealed by metagenomics and culture.</title>
        <authorList>
            <person name="Gilroy R."/>
            <person name="Ravi A."/>
            <person name="Getino M."/>
            <person name="Pursley I."/>
            <person name="Horton D.L."/>
            <person name="Alikhan N.F."/>
            <person name="Baker D."/>
            <person name="Gharbi K."/>
            <person name="Hall N."/>
            <person name="Watson M."/>
            <person name="Adriaenssens E.M."/>
            <person name="Foster-Nyarko E."/>
            <person name="Jarju S."/>
            <person name="Secka A."/>
            <person name="Antonio M."/>
            <person name="Oren A."/>
            <person name="Chaudhuri R.R."/>
            <person name="La Ragione R."/>
            <person name="Hildebrand F."/>
            <person name="Pallen M.J."/>
        </authorList>
    </citation>
    <scope>NUCLEOTIDE SEQUENCE</scope>
    <source>
        <strain evidence="2">6919</strain>
    </source>
</reference>
<dbReference type="AlphaFoldDB" id="A0A9D9IQB2"/>
<dbReference type="Proteomes" id="UP000823598">
    <property type="component" value="Unassembled WGS sequence"/>
</dbReference>
<evidence type="ECO:0000313" key="2">
    <source>
        <dbReference type="EMBL" id="MBO8476316.1"/>
    </source>
</evidence>
<comment type="caution">
    <text evidence="2">The sequence shown here is derived from an EMBL/GenBank/DDBJ whole genome shotgun (WGS) entry which is preliminary data.</text>
</comment>
<dbReference type="EMBL" id="JADIMC010000058">
    <property type="protein sequence ID" value="MBO8476316.1"/>
    <property type="molecule type" value="Genomic_DNA"/>
</dbReference>
<feature type="signal peptide" evidence="1">
    <location>
        <begin position="1"/>
        <end position="20"/>
    </location>
</feature>
<reference evidence="2" key="1">
    <citation type="submission" date="2020-10" db="EMBL/GenBank/DDBJ databases">
        <authorList>
            <person name="Gilroy R."/>
        </authorList>
    </citation>
    <scope>NUCLEOTIDE SEQUENCE</scope>
    <source>
        <strain evidence="2">6919</strain>
    </source>
</reference>